<feature type="compositionally biased region" description="Polar residues" evidence="5">
    <location>
        <begin position="537"/>
        <end position="554"/>
    </location>
</feature>
<feature type="transmembrane region" description="Helical" evidence="6">
    <location>
        <begin position="228"/>
        <end position="251"/>
    </location>
</feature>
<comment type="caution">
    <text evidence="8">The sequence shown here is derived from an EMBL/GenBank/DDBJ whole genome shotgun (WGS) entry which is preliminary data.</text>
</comment>
<organism evidence="8 9">
    <name type="scientific">Henosepilachna vigintioctopunctata</name>
    <dbReference type="NCBI Taxonomy" id="420089"/>
    <lineage>
        <taxon>Eukaryota</taxon>
        <taxon>Metazoa</taxon>
        <taxon>Ecdysozoa</taxon>
        <taxon>Arthropoda</taxon>
        <taxon>Hexapoda</taxon>
        <taxon>Insecta</taxon>
        <taxon>Pterygota</taxon>
        <taxon>Neoptera</taxon>
        <taxon>Endopterygota</taxon>
        <taxon>Coleoptera</taxon>
        <taxon>Polyphaga</taxon>
        <taxon>Cucujiformia</taxon>
        <taxon>Coccinelloidea</taxon>
        <taxon>Coccinellidae</taxon>
        <taxon>Epilachninae</taxon>
        <taxon>Epilachnini</taxon>
        <taxon>Henosepilachna</taxon>
    </lineage>
</organism>
<dbReference type="GO" id="GO:0022857">
    <property type="term" value="F:transmembrane transporter activity"/>
    <property type="evidence" value="ECO:0007669"/>
    <property type="project" value="InterPro"/>
</dbReference>
<feature type="transmembrane region" description="Helical" evidence="6">
    <location>
        <begin position="429"/>
        <end position="450"/>
    </location>
</feature>
<name>A0AAW1UUC7_9CUCU</name>
<dbReference type="Pfam" id="PF00083">
    <property type="entry name" value="Sugar_tr"/>
    <property type="match status" value="1"/>
</dbReference>
<evidence type="ECO:0000256" key="3">
    <source>
        <dbReference type="ARBA" id="ARBA00022989"/>
    </source>
</evidence>
<keyword evidence="4 6" id="KW-0472">Membrane</keyword>
<dbReference type="PROSITE" id="PS50850">
    <property type="entry name" value="MFS"/>
    <property type="match status" value="1"/>
</dbReference>
<dbReference type="Proteomes" id="UP001431783">
    <property type="component" value="Unassembled WGS sequence"/>
</dbReference>
<evidence type="ECO:0000256" key="6">
    <source>
        <dbReference type="SAM" id="Phobius"/>
    </source>
</evidence>
<dbReference type="SUPFAM" id="SSF103473">
    <property type="entry name" value="MFS general substrate transporter"/>
    <property type="match status" value="1"/>
</dbReference>
<proteinExistence type="predicted"/>
<feature type="domain" description="Major facilitator superfamily (MFS) profile" evidence="7">
    <location>
        <begin position="36"/>
        <end position="513"/>
    </location>
</feature>
<feature type="transmembrane region" description="Helical" evidence="6">
    <location>
        <begin position="170"/>
        <end position="195"/>
    </location>
</feature>
<reference evidence="8 9" key="1">
    <citation type="submission" date="2023-03" db="EMBL/GenBank/DDBJ databases">
        <title>Genome insight into feeding habits of ladybird beetles.</title>
        <authorList>
            <person name="Li H.-S."/>
            <person name="Huang Y.-H."/>
            <person name="Pang H."/>
        </authorList>
    </citation>
    <scope>NUCLEOTIDE SEQUENCE [LARGE SCALE GENOMIC DNA]</scope>
    <source>
        <strain evidence="8">SYSU_2023b</strain>
        <tissue evidence="8">Whole body</tissue>
    </source>
</reference>
<feature type="transmembrane region" description="Helical" evidence="6">
    <location>
        <begin position="257"/>
        <end position="275"/>
    </location>
</feature>
<feature type="transmembrane region" description="Helical" evidence="6">
    <location>
        <begin position="34"/>
        <end position="57"/>
    </location>
</feature>
<keyword evidence="9" id="KW-1185">Reference proteome</keyword>
<dbReference type="PANTHER" id="PTHR24064">
    <property type="entry name" value="SOLUTE CARRIER FAMILY 22 MEMBER"/>
    <property type="match status" value="1"/>
</dbReference>
<dbReference type="AlphaFoldDB" id="A0AAW1UUC7"/>
<evidence type="ECO:0000256" key="5">
    <source>
        <dbReference type="SAM" id="MobiDB-lite"/>
    </source>
</evidence>
<sequence length="554" mass="62842">MTKEFEKKKPTKSSGTTDEWLENTIGNFGKWQCWISFLLSLFKFPIAWIQMSIIFLAPPTQFWCIPPIQYRNMTPEEWVEISKPEVSLKLNHLNNGYCEMKPLNGSNETVPCPFGYEYNRTVFQSSIISEWDLICGNERLVDISQIVLMIGILVGNIIFGLYADRYGRKIVLIICIIMQTVFGFAATWAPCYWSFVSSRFLVALANGGTMVVSFVMCLEIVGGKWRAIIPILIQAPFGIGYSLMAVFAYFIRNWRDFHFTISVISSLFLWYIWLIPESPRWLFVKGRQVEGKRILKSASKFNGIDQDKFEANFSKLNHYPIDAKKPSFRDLFSTPTIARRTIWLLAIWLFSGMSFFTLTQYVGHVGQNIFLSSIAGGLLCIPGQVICLYMVNKFGRRNTIAFWTGINAICFLAIIIFPKGAYPHDWQRMLFAGIGIIGLSVTLCGIYLFTGELLPTVLRNTGLGLCSVCTRIGSMLAPVIVSLHDTAPFLPLLLLGIFNIVEMLLILILPETKGKHLPEIISDLECGKEYKPEKISTKSNNNYIGVPTQENQKQ</sequence>
<keyword evidence="2 6" id="KW-0812">Transmembrane</keyword>
<evidence type="ECO:0000313" key="8">
    <source>
        <dbReference type="EMBL" id="KAK9884743.1"/>
    </source>
</evidence>
<evidence type="ECO:0000313" key="9">
    <source>
        <dbReference type="Proteomes" id="UP001431783"/>
    </source>
</evidence>
<accession>A0AAW1UUC7</accession>
<feature type="transmembrane region" description="Helical" evidence="6">
    <location>
        <begin position="462"/>
        <end position="483"/>
    </location>
</feature>
<evidence type="ECO:0000256" key="1">
    <source>
        <dbReference type="ARBA" id="ARBA00004141"/>
    </source>
</evidence>
<evidence type="ECO:0000256" key="2">
    <source>
        <dbReference type="ARBA" id="ARBA00022692"/>
    </source>
</evidence>
<gene>
    <name evidence="8" type="ORF">WA026_007591</name>
</gene>
<dbReference type="CDD" id="cd17317">
    <property type="entry name" value="MFS_SLC22"/>
    <property type="match status" value="1"/>
</dbReference>
<evidence type="ECO:0000259" key="7">
    <source>
        <dbReference type="PROSITE" id="PS50850"/>
    </source>
</evidence>
<feature type="transmembrane region" description="Helical" evidence="6">
    <location>
        <begin position="369"/>
        <end position="391"/>
    </location>
</feature>
<dbReference type="GO" id="GO:0016020">
    <property type="term" value="C:membrane"/>
    <property type="evidence" value="ECO:0007669"/>
    <property type="project" value="UniProtKB-SubCell"/>
</dbReference>
<protein>
    <recommendedName>
        <fullName evidence="7">Major facilitator superfamily (MFS) profile domain-containing protein</fullName>
    </recommendedName>
</protein>
<keyword evidence="3 6" id="KW-1133">Transmembrane helix</keyword>
<feature type="transmembrane region" description="Helical" evidence="6">
    <location>
        <begin position="342"/>
        <end position="363"/>
    </location>
</feature>
<feature type="transmembrane region" description="Helical" evidence="6">
    <location>
        <begin position="201"/>
        <end position="221"/>
    </location>
</feature>
<dbReference type="InterPro" id="IPR005828">
    <property type="entry name" value="MFS_sugar_transport-like"/>
</dbReference>
<feature type="transmembrane region" description="Helical" evidence="6">
    <location>
        <begin position="143"/>
        <end position="163"/>
    </location>
</feature>
<feature type="region of interest" description="Disordered" evidence="5">
    <location>
        <begin position="535"/>
        <end position="554"/>
    </location>
</feature>
<dbReference type="EMBL" id="JARQZJ010000093">
    <property type="protein sequence ID" value="KAK9884743.1"/>
    <property type="molecule type" value="Genomic_DNA"/>
</dbReference>
<dbReference type="InterPro" id="IPR020846">
    <property type="entry name" value="MFS_dom"/>
</dbReference>
<feature type="transmembrane region" description="Helical" evidence="6">
    <location>
        <begin position="489"/>
        <end position="509"/>
    </location>
</feature>
<dbReference type="InterPro" id="IPR036259">
    <property type="entry name" value="MFS_trans_sf"/>
</dbReference>
<dbReference type="Gene3D" id="1.20.1250.20">
    <property type="entry name" value="MFS general substrate transporter like domains"/>
    <property type="match status" value="1"/>
</dbReference>
<feature type="transmembrane region" description="Helical" evidence="6">
    <location>
        <begin position="400"/>
        <end position="417"/>
    </location>
</feature>
<evidence type="ECO:0000256" key="4">
    <source>
        <dbReference type="ARBA" id="ARBA00023136"/>
    </source>
</evidence>
<comment type="subcellular location">
    <subcellularLocation>
        <location evidence="1">Membrane</location>
        <topology evidence="1">Multi-pass membrane protein</topology>
    </subcellularLocation>
</comment>